<keyword evidence="5" id="KW-0449">Lipoprotein</keyword>
<comment type="caution">
    <text evidence="8">The sequence shown here is derived from an EMBL/GenBank/DDBJ whole genome shotgun (WGS) entry which is preliminary data.</text>
</comment>
<keyword evidence="4" id="KW-0564">Palmitate</keyword>
<organism evidence="8 9">
    <name type="scientific">Mycobacterium palustre</name>
    <dbReference type="NCBI Taxonomy" id="153971"/>
    <lineage>
        <taxon>Bacteria</taxon>
        <taxon>Bacillati</taxon>
        <taxon>Actinomycetota</taxon>
        <taxon>Actinomycetes</taxon>
        <taxon>Mycobacteriales</taxon>
        <taxon>Mycobacteriaceae</taxon>
        <taxon>Mycobacterium</taxon>
        <taxon>Mycobacterium simiae complex</taxon>
    </lineage>
</organism>
<sequence>MQRLAVLLISAASLSWVAGCSTVPGDDVSLVIGDKKQDVRGAISCSSHAGGDVITVGDLPAGIDVRLAPGGSGVRDIDLGNSTGKSLVARDAKVSEHDGMYEITGEAVPEDTKDSSPPKPFQLNVKCR</sequence>
<accession>A0A1X1ZH76</accession>
<dbReference type="EMBL" id="LQPJ01000112">
    <property type="protein sequence ID" value="ORW22743.1"/>
    <property type="molecule type" value="Genomic_DNA"/>
</dbReference>
<evidence type="ECO:0000256" key="3">
    <source>
        <dbReference type="ARBA" id="ARBA00023136"/>
    </source>
</evidence>
<dbReference type="InterPro" id="IPR008691">
    <property type="entry name" value="LpqH"/>
</dbReference>
<evidence type="ECO:0000256" key="4">
    <source>
        <dbReference type="ARBA" id="ARBA00023139"/>
    </source>
</evidence>
<evidence type="ECO:0000256" key="1">
    <source>
        <dbReference type="ARBA" id="ARBA00022475"/>
    </source>
</evidence>
<evidence type="ECO:0008006" key="10">
    <source>
        <dbReference type="Google" id="ProtNLM"/>
    </source>
</evidence>
<feature type="chain" id="PRO_5039317142" description="Lipoprotein LpqH" evidence="7">
    <location>
        <begin position="19"/>
        <end position="128"/>
    </location>
</feature>
<keyword evidence="9" id="KW-1185">Reference proteome</keyword>
<reference evidence="8 9" key="1">
    <citation type="submission" date="2016-01" db="EMBL/GenBank/DDBJ databases">
        <title>The new phylogeny of the genus Mycobacterium.</title>
        <authorList>
            <person name="Tarcisio F."/>
            <person name="Conor M."/>
            <person name="Antonella G."/>
            <person name="Elisabetta G."/>
            <person name="Giulia F.S."/>
            <person name="Sara T."/>
            <person name="Anna F."/>
            <person name="Clotilde B."/>
            <person name="Roberto B."/>
            <person name="Veronica D.S."/>
            <person name="Fabio R."/>
            <person name="Monica P."/>
            <person name="Olivier J."/>
            <person name="Enrico T."/>
            <person name="Nicola S."/>
        </authorList>
    </citation>
    <scope>NUCLEOTIDE SEQUENCE [LARGE SCALE GENOMIC DNA]</scope>
    <source>
        <strain evidence="8 9">DSM 44572</strain>
    </source>
</reference>
<dbReference type="PROSITE" id="PS51257">
    <property type="entry name" value="PROKAR_LIPOPROTEIN"/>
    <property type="match status" value="1"/>
</dbReference>
<gene>
    <name evidence="8" type="ORF">AWC19_12950</name>
</gene>
<proteinExistence type="predicted"/>
<keyword evidence="2 7" id="KW-0732">Signal</keyword>
<feature type="region of interest" description="Disordered" evidence="6">
    <location>
        <begin position="105"/>
        <end position="128"/>
    </location>
</feature>
<dbReference type="Pfam" id="PF05481">
    <property type="entry name" value="Myco_19_kDa"/>
    <property type="match status" value="1"/>
</dbReference>
<evidence type="ECO:0000256" key="5">
    <source>
        <dbReference type="ARBA" id="ARBA00023288"/>
    </source>
</evidence>
<dbReference type="GO" id="GO:0016020">
    <property type="term" value="C:membrane"/>
    <property type="evidence" value="ECO:0007669"/>
    <property type="project" value="InterPro"/>
</dbReference>
<name>A0A1X1ZH76_9MYCO</name>
<evidence type="ECO:0000256" key="2">
    <source>
        <dbReference type="ARBA" id="ARBA00022729"/>
    </source>
</evidence>
<protein>
    <recommendedName>
        <fullName evidence="10">Lipoprotein LpqH</fullName>
    </recommendedName>
</protein>
<evidence type="ECO:0000313" key="9">
    <source>
        <dbReference type="Proteomes" id="UP000193529"/>
    </source>
</evidence>
<evidence type="ECO:0000256" key="6">
    <source>
        <dbReference type="SAM" id="MobiDB-lite"/>
    </source>
</evidence>
<feature type="signal peptide" evidence="7">
    <location>
        <begin position="1"/>
        <end position="18"/>
    </location>
</feature>
<dbReference type="Proteomes" id="UP000193529">
    <property type="component" value="Unassembled WGS sequence"/>
</dbReference>
<dbReference type="AlphaFoldDB" id="A0A1X1ZH76"/>
<keyword evidence="3" id="KW-0472">Membrane</keyword>
<evidence type="ECO:0000313" key="8">
    <source>
        <dbReference type="EMBL" id="ORW22743.1"/>
    </source>
</evidence>
<keyword evidence="1" id="KW-1003">Cell membrane</keyword>
<evidence type="ECO:0000256" key="7">
    <source>
        <dbReference type="SAM" id="SignalP"/>
    </source>
</evidence>